<name>A0A0E9VUM5_ANGAN</name>
<feature type="transmembrane region" description="Helical" evidence="1">
    <location>
        <begin position="35"/>
        <end position="53"/>
    </location>
</feature>
<accession>A0A0E9VUM5</accession>
<proteinExistence type="predicted"/>
<evidence type="ECO:0000313" key="2">
    <source>
        <dbReference type="EMBL" id="JAH80978.1"/>
    </source>
</evidence>
<feature type="transmembrane region" description="Helical" evidence="1">
    <location>
        <begin position="6"/>
        <end position="23"/>
    </location>
</feature>
<keyword evidence="1" id="KW-0472">Membrane</keyword>
<dbReference type="AlphaFoldDB" id="A0A0E9VUM5"/>
<evidence type="ECO:0000256" key="1">
    <source>
        <dbReference type="SAM" id="Phobius"/>
    </source>
</evidence>
<reference evidence="2" key="2">
    <citation type="journal article" date="2015" name="Fish Shellfish Immunol.">
        <title>Early steps in the European eel (Anguilla anguilla)-Vibrio vulnificus interaction in the gills: Role of the RtxA13 toxin.</title>
        <authorList>
            <person name="Callol A."/>
            <person name="Pajuelo D."/>
            <person name="Ebbesson L."/>
            <person name="Teles M."/>
            <person name="MacKenzie S."/>
            <person name="Amaro C."/>
        </authorList>
    </citation>
    <scope>NUCLEOTIDE SEQUENCE</scope>
</reference>
<organism evidence="2">
    <name type="scientific">Anguilla anguilla</name>
    <name type="common">European freshwater eel</name>
    <name type="synonym">Muraena anguilla</name>
    <dbReference type="NCBI Taxonomy" id="7936"/>
    <lineage>
        <taxon>Eukaryota</taxon>
        <taxon>Metazoa</taxon>
        <taxon>Chordata</taxon>
        <taxon>Craniata</taxon>
        <taxon>Vertebrata</taxon>
        <taxon>Euteleostomi</taxon>
        <taxon>Actinopterygii</taxon>
        <taxon>Neopterygii</taxon>
        <taxon>Teleostei</taxon>
        <taxon>Anguilliformes</taxon>
        <taxon>Anguillidae</taxon>
        <taxon>Anguilla</taxon>
    </lineage>
</organism>
<keyword evidence="1" id="KW-0812">Transmembrane</keyword>
<dbReference type="EMBL" id="GBXM01027599">
    <property type="protein sequence ID" value="JAH80978.1"/>
    <property type="molecule type" value="Transcribed_RNA"/>
</dbReference>
<reference evidence="2" key="1">
    <citation type="submission" date="2014-11" db="EMBL/GenBank/DDBJ databases">
        <authorList>
            <person name="Amaro Gonzalez C."/>
        </authorList>
    </citation>
    <scope>NUCLEOTIDE SEQUENCE</scope>
</reference>
<keyword evidence="1" id="KW-1133">Transmembrane helix</keyword>
<sequence length="55" mass="6521">MCKCPPLCVFVVCVVWSPLRILYMCVHRSQMAERLSCVWMFVTFFLFSLFGFFSN</sequence>
<protein>
    <submittedName>
        <fullName evidence="2">Uncharacterized protein</fullName>
    </submittedName>
</protein>